<proteinExistence type="predicted"/>
<organism evidence="1 2">
    <name type="scientific">Brassica rapa subsp. trilocularis</name>
    <dbReference type="NCBI Taxonomy" id="1813537"/>
    <lineage>
        <taxon>Eukaryota</taxon>
        <taxon>Viridiplantae</taxon>
        <taxon>Streptophyta</taxon>
        <taxon>Embryophyta</taxon>
        <taxon>Tracheophyta</taxon>
        <taxon>Spermatophyta</taxon>
        <taxon>Magnoliopsida</taxon>
        <taxon>eudicotyledons</taxon>
        <taxon>Gunneridae</taxon>
        <taxon>Pentapetalae</taxon>
        <taxon>rosids</taxon>
        <taxon>malvids</taxon>
        <taxon>Brassicales</taxon>
        <taxon>Brassicaceae</taxon>
        <taxon>Brassiceae</taxon>
        <taxon>Brassica</taxon>
    </lineage>
</organism>
<sequence length="72" mass="8007">MSSSCWFVVDRTCSSCFSRSVSSPVSSMFSHLVTPFITDRISGGSLFRHKVVSGHKLRLSFLSSYLPFSLPE</sequence>
<dbReference type="EMBL" id="JADBGQ010000007">
    <property type="protein sequence ID" value="KAG5389493.1"/>
    <property type="molecule type" value="Genomic_DNA"/>
</dbReference>
<evidence type="ECO:0000313" key="2">
    <source>
        <dbReference type="Proteomes" id="UP000823674"/>
    </source>
</evidence>
<dbReference type="Proteomes" id="UP000823674">
    <property type="component" value="Chromosome A08"/>
</dbReference>
<accession>A0ABQ7LSG3</accession>
<reference evidence="1 2" key="1">
    <citation type="submission" date="2021-03" db="EMBL/GenBank/DDBJ databases">
        <authorList>
            <person name="King G.J."/>
            <person name="Bancroft I."/>
            <person name="Baten A."/>
            <person name="Bloomfield J."/>
            <person name="Borpatragohain P."/>
            <person name="He Z."/>
            <person name="Irish N."/>
            <person name="Irwin J."/>
            <person name="Liu K."/>
            <person name="Mauleon R.P."/>
            <person name="Moore J."/>
            <person name="Morris R."/>
            <person name="Ostergaard L."/>
            <person name="Wang B."/>
            <person name="Wells R."/>
        </authorList>
    </citation>
    <scope>NUCLEOTIDE SEQUENCE [LARGE SCALE GENOMIC DNA]</scope>
    <source>
        <strain evidence="1">R-o-18</strain>
        <tissue evidence="1">Leaf</tissue>
    </source>
</reference>
<feature type="non-terminal residue" evidence="1">
    <location>
        <position position="72"/>
    </location>
</feature>
<gene>
    <name evidence="1" type="primary">A08p020250.1_BraROA</name>
    <name evidence="1" type="ORF">IGI04_031034</name>
</gene>
<evidence type="ECO:0000313" key="1">
    <source>
        <dbReference type="EMBL" id="KAG5389493.1"/>
    </source>
</evidence>
<name>A0ABQ7LSG3_BRACM</name>
<protein>
    <submittedName>
        <fullName evidence="1">Uncharacterized protein</fullName>
    </submittedName>
</protein>
<comment type="caution">
    <text evidence="1">The sequence shown here is derived from an EMBL/GenBank/DDBJ whole genome shotgun (WGS) entry which is preliminary data.</text>
</comment>
<keyword evidence="2" id="KW-1185">Reference proteome</keyword>